<keyword evidence="2" id="KW-0812">Transmembrane</keyword>
<keyword evidence="4" id="KW-0645">Protease</keyword>
<evidence type="ECO:0000256" key="2">
    <source>
        <dbReference type="SAM" id="Phobius"/>
    </source>
</evidence>
<dbReference type="PANTHER" id="PTHR36435:SF1">
    <property type="entry name" value="CAAX AMINO TERMINAL PROTEASE FAMILY PROTEIN"/>
    <property type="match status" value="1"/>
</dbReference>
<feature type="transmembrane region" description="Helical" evidence="2">
    <location>
        <begin position="12"/>
        <end position="30"/>
    </location>
</feature>
<evidence type="ECO:0000313" key="4">
    <source>
        <dbReference type="EMBL" id="PWG51494.1"/>
    </source>
</evidence>
<comment type="similarity">
    <text evidence="1">Belongs to the UPF0177 family.</text>
</comment>
<dbReference type="InterPro" id="IPR052710">
    <property type="entry name" value="CAAX_protease"/>
</dbReference>
<name>A0A2U2M3Q7_9LACO</name>
<feature type="transmembrane region" description="Helical" evidence="2">
    <location>
        <begin position="193"/>
        <end position="211"/>
    </location>
</feature>
<keyword evidence="4" id="KW-0482">Metalloprotease</keyword>
<dbReference type="RefSeq" id="WP_109242054.1">
    <property type="nucleotide sequence ID" value="NZ_CP097640.1"/>
</dbReference>
<feature type="transmembrane region" description="Helical" evidence="2">
    <location>
        <begin position="138"/>
        <end position="159"/>
    </location>
</feature>
<evidence type="ECO:0000259" key="3">
    <source>
        <dbReference type="Pfam" id="PF02517"/>
    </source>
</evidence>
<dbReference type="AlphaFoldDB" id="A0A2U2M3Q7"/>
<dbReference type="PANTHER" id="PTHR36435">
    <property type="entry name" value="SLR1288 PROTEIN"/>
    <property type="match status" value="1"/>
</dbReference>
<keyword evidence="2" id="KW-0472">Membrane</keyword>
<protein>
    <submittedName>
        <fullName evidence="4">CPBP family intramembrane metalloprotease</fullName>
    </submittedName>
</protein>
<organism evidence="4 5">
    <name type="scientific">Ligilactobacillus salivarius</name>
    <dbReference type="NCBI Taxonomy" id="1624"/>
    <lineage>
        <taxon>Bacteria</taxon>
        <taxon>Bacillati</taxon>
        <taxon>Bacillota</taxon>
        <taxon>Bacilli</taxon>
        <taxon>Lactobacillales</taxon>
        <taxon>Lactobacillaceae</taxon>
        <taxon>Ligilactobacillus</taxon>
    </lineage>
</organism>
<gene>
    <name evidence="4" type="ORF">DB362_06630</name>
</gene>
<dbReference type="InterPro" id="IPR003675">
    <property type="entry name" value="Rce1/LyrA-like_dom"/>
</dbReference>
<dbReference type="GO" id="GO:0080120">
    <property type="term" value="P:CAAX-box protein maturation"/>
    <property type="evidence" value="ECO:0007669"/>
    <property type="project" value="UniProtKB-ARBA"/>
</dbReference>
<proteinExistence type="inferred from homology"/>
<feature type="transmembrane region" description="Helical" evidence="2">
    <location>
        <begin position="36"/>
        <end position="56"/>
    </location>
</feature>
<dbReference type="GO" id="GO:0004175">
    <property type="term" value="F:endopeptidase activity"/>
    <property type="evidence" value="ECO:0007669"/>
    <property type="project" value="UniProtKB-ARBA"/>
</dbReference>
<keyword evidence="2" id="KW-1133">Transmembrane helix</keyword>
<dbReference type="EMBL" id="QFAS01000008">
    <property type="protein sequence ID" value="PWG51494.1"/>
    <property type="molecule type" value="Genomic_DNA"/>
</dbReference>
<feature type="transmembrane region" description="Helical" evidence="2">
    <location>
        <begin position="165"/>
        <end position="186"/>
    </location>
</feature>
<dbReference type="Pfam" id="PF02517">
    <property type="entry name" value="Rce1-like"/>
    <property type="match status" value="1"/>
</dbReference>
<dbReference type="Proteomes" id="UP000245607">
    <property type="component" value="Unassembled WGS sequence"/>
</dbReference>
<evidence type="ECO:0000313" key="5">
    <source>
        <dbReference type="Proteomes" id="UP000245607"/>
    </source>
</evidence>
<accession>A0A2U2M3Q7</accession>
<feature type="transmembrane region" description="Helical" evidence="2">
    <location>
        <begin position="217"/>
        <end position="239"/>
    </location>
</feature>
<dbReference type="GO" id="GO:0008237">
    <property type="term" value="F:metallopeptidase activity"/>
    <property type="evidence" value="ECO:0007669"/>
    <property type="project" value="UniProtKB-KW"/>
</dbReference>
<comment type="caution">
    <text evidence="4">The sequence shown here is derived from an EMBL/GenBank/DDBJ whole genome shotgun (WGS) entry which is preliminary data.</text>
</comment>
<dbReference type="GO" id="GO:0006508">
    <property type="term" value="P:proteolysis"/>
    <property type="evidence" value="ECO:0007669"/>
    <property type="project" value="UniProtKB-KW"/>
</dbReference>
<keyword evidence="4" id="KW-0378">Hydrolase</keyword>
<evidence type="ECO:0000256" key="1">
    <source>
        <dbReference type="ARBA" id="ARBA00009067"/>
    </source>
</evidence>
<sequence>MSLKTFKVPVVLVLLYGILIVGTGTLVHFLGIKSELYSTFITVLLNFAICGIIWFINKKFIGIKINFKIDFSFFKRHKITAVAIILITIFMIVTNINHLFIALLVSLQAGIVEEVVCRGVISNYIYTRLRLKSERKQIWISSITSGTLFGLLHFINLFRQEFLPTLSQVIVAAGIGMLFAVIYLIYKNLFATIIIHFLNDFWIIISTGTATQHAQPLLSTIITTLIYITVLGILAKIIISRKIN</sequence>
<feature type="transmembrane region" description="Helical" evidence="2">
    <location>
        <begin position="77"/>
        <end position="93"/>
    </location>
</feature>
<reference evidence="4 5" key="1">
    <citation type="submission" date="2018-05" db="EMBL/GenBank/DDBJ databases">
        <title>Lactobacillus salivarius genome sequencing and assembly.</title>
        <authorList>
            <person name="Audisio C."/>
            <person name="Albarracin L."/>
            <person name="Torres M.J."/>
            <person name="Hebert E.M."/>
            <person name="Saavedra L."/>
        </authorList>
    </citation>
    <scope>NUCLEOTIDE SEQUENCE [LARGE SCALE GENOMIC DNA]</scope>
    <source>
        <strain evidence="4 5">A3iob</strain>
    </source>
</reference>
<feature type="domain" description="CAAX prenyl protease 2/Lysostaphin resistance protein A-like" evidence="3">
    <location>
        <begin position="98"/>
        <end position="201"/>
    </location>
</feature>